<dbReference type="PANTHER" id="PTHR43396">
    <property type="entry name" value="FLAVOHEMOPROTEIN"/>
    <property type="match status" value="1"/>
</dbReference>
<comment type="catalytic activity">
    <reaction evidence="14">
        <text>2 nitric oxide + NADH + 2 O2 = 2 nitrate + NAD(+) + H(+)</text>
        <dbReference type="Rhea" id="RHEA:19469"/>
        <dbReference type="ChEBI" id="CHEBI:15378"/>
        <dbReference type="ChEBI" id="CHEBI:15379"/>
        <dbReference type="ChEBI" id="CHEBI:16480"/>
        <dbReference type="ChEBI" id="CHEBI:17632"/>
        <dbReference type="ChEBI" id="CHEBI:57540"/>
        <dbReference type="ChEBI" id="CHEBI:57945"/>
        <dbReference type="EC" id="1.14.12.17"/>
    </reaction>
</comment>
<evidence type="ECO:0000259" key="18">
    <source>
        <dbReference type="PROSITE" id="PS51384"/>
    </source>
</evidence>
<dbReference type="GO" id="GO:0071500">
    <property type="term" value="P:cellular response to nitrosative stress"/>
    <property type="evidence" value="ECO:0007669"/>
    <property type="project" value="TreeGrafter"/>
</dbReference>
<evidence type="ECO:0000256" key="7">
    <source>
        <dbReference type="ARBA" id="ARBA00022630"/>
    </source>
</evidence>
<dbReference type="InterPro" id="IPR001433">
    <property type="entry name" value="OxRdtase_FAD/NAD-bd"/>
</dbReference>
<gene>
    <name evidence="19" type="ORF">B0T10DRAFT_183073</name>
</gene>
<evidence type="ECO:0000256" key="14">
    <source>
        <dbReference type="ARBA" id="ARBA00048649"/>
    </source>
</evidence>
<dbReference type="FunFam" id="2.40.30.10:FF:000034">
    <property type="entry name" value="Flavohemoprotein"/>
    <property type="match status" value="1"/>
</dbReference>
<evidence type="ECO:0000259" key="17">
    <source>
        <dbReference type="PROSITE" id="PS01033"/>
    </source>
</evidence>
<dbReference type="NCBIfam" id="NF009805">
    <property type="entry name" value="PRK13289.1"/>
    <property type="match status" value="1"/>
</dbReference>
<protein>
    <recommendedName>
        <fullName evidence="4">nitric oxide dioxygenase</fullName>
        <ecNumber evidence="4">1.14.12.17</ecNumber>
    </recommendedName>
</protein>
<reference evidence="19 20" key="1">
    <citation type="journal article" date="2021" name="Nat. Commun.">
        <title>Genetic determinants of endophytism in the Arabidopsis root mycobiome.</title>
        <authorList>
            <person name="Mesny F."/>
            <person name="Miyauchi S."/>
            <person name="Thiergart T."/>
            <person name="Pickel B."/>
            <person name="Atanasova L."/>
            <person name="Karlsson M."/>
            <person name="Huettel B."/>
            <person name="Barry K.W."/>
            <person name="Haridas S."/>
            <person name="Chen C."/>
            <person name="Bauer D."/>
            <person name="Andreopoulos W."/>
            <person name="Pangilinan J."/>
            <person name="LaButti K."/>
            <person name="Riley R."/>
            <person name="Lipzen A."/>
            <person name="Clum A."/>
            <person name="Drula E."/>
            <person name="Henrissat B."/>
            <person name="Kohler A."/>
            <person name="Grigoriev I.V."/>
            <person name="Martin F.M."/>
            <person name="Hacquard S."/>
        </authorList>
    </citation>
    <scope>NUCLEOTIDE SEQUENCE [LARGE SCALE GENOMIC DNA]</scope>
    <source>
        <strain evidence="19 20">MPI-CAGE-CH-0241</strain>
    </source>
</reference>
<dbReference type="InterPro" id="IPR000971">
    <property type="entry name" value="Globin"/>
</dbReference>
<evidence type="ECO:0000256" key="6">
    <source>
        <dbReference type="ARBA" id="ARBA00022617"/>
    </source>
</evidence>
<sequence length="421" mass="46459">MPITPAQIAIVKATVPVLKQHGTTITATMYNNMLHNHPEFKNLFSLRAQQTGEQPTALARSVLAYAQYIDDLPKLRHAVERIAQKHVSLFIKPEHYPIVGQHLVGAFGEVLGPALTPEVKEAWIAAYGQLADVFINREATLYEQAGEWKTWRQFKIAKKEAENERVTSYYLEPVDGKTLPSFLPGQYLSVQLPIPGGEGLVQSRQFSLSQAPQEGTNQYRISVKLEDTIENAPVEDVISGKVYGVISNLLYRNYNVGDVVEVSPPAGEFFVDPADTAAINKPLVLLSAGVGATPLVSIQDAVLNSATASRPITWIHGAQHSGSSCFAPHVRDTAAKHDNVTAKIFLSDLRDGDVAGKDYDFTGRINLEKLAEENLLQLGDKTAEYYVCGPEDWMVEVRAWLQSQGVDLERQHLELFKTGDV</sequence>
<dbReference type="GO" id="GO:0019825">
    <property type="term" value="F:oxygen binding"/>
    <property type="evidence" value="ECO:0007669"/>
    <property type="project" value="InterPro"/>
</dbReference>
<feature type="domain" description="FAD-binding FR-type" evidence="18">
    <location>
        <begin position="149"/>
        <end position="272"/>
    </location>
</feature>
<feature type="domain" description="Globin" evidence="17">
    <location>
        <begin position="2"/>
        <end position="139"/>
    </location>
</feature>
<dbReference type="PROSITE" id="PS51384">
    <property type="entry name" value="FAD_FR"/>
    <property type="match status" value="1"/>
</dbReference>
<comment type="cofactor">
    <cofactor evidence="1">
        <name>heme b</name>
        <dbReference type="ChEBI" id="CHEBI:60344"/>
    </cofactor>
</comment>
<dbReference type="SUPFAM" id="SSF52343">
    <property type="entry name" value="Ferredoxin reductase-like, C-terminal NADP-linked domain"/>
    <property type="match status" value="1"/>
</dbReference>
<comment type="function">
    <text evidence="16">In the presence of oxygen and NADH, it has NADH oxidase activity, which leads to the generation of superoxide and H(2)O(2). Under anaerobic conditions, it also exhibits nitric oxide reductase and FAD reductase activities. However, all these reactions are much lower than NOD activity.</text>
</comment>
<dbReference type="CDD" id="cd08922">
    <property type="entry name" value="FHb-globin"/>
    <property type="match status" value="1"/>
</dbReference>
<dbReference type="PROSITE" id="PS01033">
    <property type="entry name" value="GLOBIN"/>
    <property type="match status" value="1"/>
</dbReference>
<evidence type="ECO:0000256" key="4">
    <source>
        <dbReference type="ARBA" id="ARBA00012229"/>
    </source>
</evidence>
<dbReference type="GO" id="GO:0008941">
    <property type="term" value="F:nitric oxide dioxygenase NAD(P)H activity"/>
    <property type="evidence" value="ECO:0007669"/>
    <property type="project" value="UniProtKB-EC"/>
</dbReference>
<dbReference type="GO" id="GO:0046872">
    <property type="term" value="F:metal ion binding"/>
    <property type="evidence" value="ECO:0007669"/>
    <property type="project" value="UniProtKB-KW"/>
</dbReference>
<keyword evidence="13" id="KW-0520">NAD</keyword>
<dbReference type="InterPro" id="IPR012292">
    <property type="entry name" value="Globin/Proto"/>
</dbReference>
<evidence type="ECO:0000313" key="19">
    <source>
        <dbReference type="EMBL" id="KAH6897349.1"/>
    </source>
</evidence>
<dbReference type="SUPFAM" id="SSF46458">
    <property type="entry name" value="Globin-like"/>
    <property type="match status" value="1"/>
</dbReference>
<dbReference type="FunFam" id="3.40.50.80:FF:000010">
    <property type="entry name" value="Flavohemoprotein"/>
    <property type="match status" value="1"/>
</dbReference>
<dbReference type="SUPFAM" id="SSF63380">
    <property type="entry name" value="Riboflavin synthase domain-like"/>
    <property type="match status" value="1"/>
</dbReference>
<keyword evidence="12" id="KW-0408">Iron</keyword>
<dbReference type="GO" id="GO:0009636">
    <property type="term" value="P:response to toxic substance"/>
    <property type="evidence" value="ECO:0007669"/>
    <property type="project" value="UniProtKB-KW"/>
</dbReference>
<dbReference type="InterPro" id="IPR017938">
    <property type="entry name" value="Riboflavin_synthase-like_b-brl"/>
</dbReference>
<dbReference type="GO" id="GO:0020037">
    <property type="term" value="F:heme binding"/>
    <property type="evidence" value="ECO:0007669"/>
    <property type="project" value="InterPro"/>
</dbReference>
<evidence type="ECO:0000256" key="8">
    <source>
        <dbReference type="ARBA" id="ARBA00022723"/>
    </source>
</evidence>
<dbReference type="Gene3D" id="1.10.490.10">
    <property type="entry name" value="Globins"/>
    <property type="match status" value="1"/>
</dbReference>
<keyword evidence="5" id="KW-0216">Detoxification</keyword>
<evidence type="ECO:0000256" key="1">
    <source>
        <dbReference type="ARBA" id="ARBA00001970"/>
    </source>
</evidence>
<evidence type="ECO:0000256" key="3">
    <source>
        <dbReference type="ARBA" id="ARBA00006401"/>
    </source>
</evidence>
<dbReference type="InterPro" id="IPR039261">
    <property type="entry name" value="FNR_nucleotide-bd"/>
</dbReference>
<evidence type="ECO:0000256" key="5">
    <source>
        <dbReference type="ARBA" id="ARBA00022575"/>
    </source>
</evidence>
<keyword evidence="6" id="KW-0349">Heme</keyword>
<dbReference type="OrthoDB" id="436496at2759"/>
<dbReference type="Pfam" id="PF00042">
    <property type="entry name" value="Globin"/>
    <property type="match status" value="1"/>
</dbReference>
<keyword evidence="10" id="KW-0521">NADP</keyword>
<dbReference type="EMBL" id="JAGPYM010000003">
    <property type="protein sequence ID" value="KAH6897349.1"/>
    <property type="molecule type" value="Genomic_DNA"/>
</dbReference>
<evidence type="ECO:0000256" key="11">
    <source>
        <dbReference type="ARBA" id="ARBA00023002"/>
    </source>
</evidence>
<dbReference type="Proteomes" id="UP000777438">
    <property type="component" value="Unassembled WGS sequence"/>
</dbReference>
<dbReference type="InterPro" id="IPR009050">
    <property type="entry name" value="Globin-like_sf"/>
</dbReference>
<dbReference type="Pfam" id="PF00175">
    <property type="entry name" value="NAD_binding_1"/>
    <property type="match status" value="1"/>
</dbReference>
<evidence type="ECO:0000256" key="15">
    <source>
        <dbReference type="ARBA" id="ARBA00049433"/>
    </source>
</evidence>
<dbReference type="InterPro" id="IPR017927">
    <property type="entry name" value="FAD-bd_FR_type"/>
</dbReference>
<comment type="similarity">
    <text evidence="3">In the C-terminal section; belongs to the flavoprotein pyridine nucleotide cytochrome reductase family.</text>
</comment>
<dbReference type="AlphaFoldDB" id="A0A9P8WI91"/>
<dbReference type="GO" id="GO:0046210">
    <property type="term" value="P:nitric oxide catabolic process"/>
    <property type="evidence" value="ECO:0007669"/>
    <property type="project" value="TreeGrafter"/>
</dbReference>
<evidence type="ECO:0000256" key="12">
    <source>
        <dbReference type="ARBA" id="ARBA00023004"/>
    </source>
</evidence>
<dbReference type="PANTHER" id="PTHR43396:SF3">
    <property type="entry name" value="FLAVOHEMOPROTEIN"/>
    <property type="match status" value="1"/>
</dbReference>
<dbReference type="Gene3D" id="3.40.50.80">
    <property type="entry name" value="Nucleotide-binding domain of ferredoxin-NADP reductase (FNR) module"/>
    <property type="match status" value="1"/>
</dbReference>
<dbReference type="Gene3D" id="2.40.30.10">
    <property type="entry name" value="Translation factors"/>
    <property type="match status" value="1"/>
</dbReference>
<accession>A0A9P8WI91</accession>
<comment type="cofactor">
    <cofactor evidence="2">
        <name>FAD</name>
        <dbReference type="ChEBI" id="CHEBI:57692"/>
    </cofactor>
</comment>
<keyword evidence="11" id="KW-0560">Oxidoreductase</keyword>
<dbReference type="FunFam" id="1.10.490.10:FF:000003">
    <property type="entry name" value="Flavohemoprotein"/>
    <property type="match status" value="1"/>
</dbReference>
<dbReference type="CDD" id="cd06184">
    <property type="entry name" value="flavohem_like_fad_nad_binding"/>
    <property type="match status" value="1"/>
</dbReference>
<keyword evidence="20" id="KW-1185">Reference proteome</keyword>
<keyword evidence="9" id="KW-0274">FAD</keyword>
<dbReference type="GO" id="GO:0071949">
    <property type="term" value="F:FAD binding"/>
    <property type="evidence" value="ECO:0007669"/>
    <property type="project" value="TreeGrafter"/>
</dbReference>
<proteinExistence type="inferred from homology"/>
<evidence type="ECO:0000313" key="20">
    <source>
        <dbReference type="Proteomes" id="UP000777438"/>
    </source>
</evidence>
<evidence type="ECO:0000256" key="10">
    <source>
        <dbReference type="ARBA" id="ARBA00022857"/>
    </source>
</evidence>
<comment type="caution">
    <text evidence="19">The sequence shown here is derived from an EMBL/GenBank/DDBJ whole genome shotgun (WGS) entry which is preliminary data.</text>
</comment>
<evidence type="ECO:0000256" key="13">
    <source>
        <dbReference type="ARBA" id="ARBA00023027"/>
    </source>
</evidence>
<comment type="catalytic activity">
    <reaction evidence="15">
        <text>2 nitric oxide + NADPH + 2 O2 = 2 nitrate + NADP(+) + H(+)</text>
        <dbReference type="Rhea" id="RHEA:19465"/>
        <dbReference type="ChEBI" id="CHEBI:15378"/>
        <dbReference type="ChEBI" id="CHEBI:15379"/>
        <dbReference type="ChEBI" id="CHEBI:16480"/>
        <dbReference type="ChEBI" id="CHEBI:17632"/>
        <dbReference type="ChEBI" id="CHEBI:57783"/>
        <dbReference type="ChEBI" id="CHEBI:58349"/>
        <dbReference type="EC" id="1.14.12.17"/>
    </reaction>
</comment>
<evidence type="ECO:0000256" key="2">
    <source>
        <dbReference type="ARBA" id="ARBA00001974"/>
    </source>
</evidence>
<evidence type="ECO:0000256" key="16">
    <source>
        <dbReference type="ARBA" id="ARBA00056398"/>
    </source>
</evidence>
<organism evidence="19 20">
    <name type="scientific">Thelonectria olida</name>
    <dbReference type="NCBI Taxonomy" id="1576542"/>
    <lineage>
        <taxon>Eukaryota</taxon>
        <taxon>Fungi</taxon>
        <taxon>Dikarya</taxon>
        <taxon>Ascomycota</taxon>
        <taxon>Pezizomycotina</taxon>
        <taxon>Sordariomycetes</taxon>
        <taxon>Hypocreomycetidae</taxon>
        <taxon>Hypocreales</taxon>
        <taxon>Nectriaceae</taxon>
        <taxon>Thelonectria</taxon>
    </lineage>
</organism>
<dbReference type="EC" id="1.14.12.17" evidence="4"/>
<keyword evidence="7" id="KW-0285">Flavoprotein</keyword>
<evidence type="ECO:0000256" key="9">
    <source>
        <dbReference type="ARBA" id="ARBA00022827"/>
    </source>
</evidence>
<name>A0A9P8WI91_9HYPO</name>
<keyword evidence="8" id="KW-0479">Metal-binding</keyword>